<dbReference type="AlphaFoldDB" id="A0A931CSN6"/>
<dbReference type="GO" id="GO:0046872">
    <property type="term" value="F:metal ion binding"/>
    <property type="evidence" value="ECO:0007669"/>
    <property type="project" value="UniProtKB-KW"/>
</dbReference>
<keyword evidence="12" id="KW-1185">Reference proteome</keyword>
<organism evidence="11 12">
    <name type="scientific">Arthrobacter terrae</name>
    <dbReference type="NCBI Taxonomy" id="2935737"/>
    <lineage>
        <taxon>Bacteria</taxon>
        <taxon>Bacillati</taxon>
        <taxon>Actinomycetota</taxon>
        <taxon>Actinomycetes</taxon>
        <taxon>Micrococcales</taxon>
        <taxon>Micrococcaceae</taxon>
        <taxon>Arthrobacter</taxon>
    </lineage>
</organism>
<gene>
    <name evidence="11" type="ORF">IV500_12375</name>
</gene>
<comment type="catalytic activity">
    <reaction evidence="10">
        <text>L-threonyl-[protein] + FAD = FMN-L-threonyl-[protein] + AMP + H(+)</text>
        <dbReference type="Rhea" id="RHEA:36847"/>
        <dbReference type="Rhea" id="RHEA-COMP:11060"/>
        <dbReference type="Rhea" id="RHEA-COMP:11061"/>
        <dbReference type="ChEBI" id="CHEBI:15378"/>
        <dbReference type="ChEBI" id="CHEBI:30013"/>
        <dbReference type="ChEBI" id="CHEBI:57692"/>
        <dbReference type="ChEBI" id="CHEBI:74257"/>
        <dbReference type="ChEBI" id="CHEBI:456215"/>
        <dbReference type="EC" id="2.7.1.180"/>
    </reaction>
</comment>
<dbReference type="GO" id="GO:0016740">
    <property type="term" value="F:transferase activity"/>
    <property type="evidence" value="ECO:0007669"/>
    <property type="project" value="UniProtKB-KW"/>
</dbReference>
<dbReference type="Gene3D" id="3.10.520.10">
    <property type="entry name" value="ApbE-like domains"/>
    <property type="match status" value="1"/>
</dbReference>
<dbReference type="InterPro" id="IPR003374">
    <property type="entry name" value="ApbE-like_sf"/>
</dbReference>
<dbReference type="Pfam" id="PF02424">
    <property type="entry name" value="ApbE"/>
    <property type="match status" value="1"/>
</dbReference>
<dbReference type="EMBL" id="JADNYM010000015">
    <property type="protein sequence ID" value="MBG0740176.1"/>
    <property type="molecule type" value="Genomic_DNA"/>
</dbReference>
<comment type="caution">
    <text evidence="11">The sequence shown here is derived from an EMBL/GenBank/DDBJ whole genome shotgun (WGS) entry which is preliminary data.</text>
</comment>
<proteinExistence type="predicted"/>
<comment type="cofactor">
    <cofactor evidence="1">
        <name>Mg(2+)</name>
        <dbReference type="ChEBI" id="CHEBI:18420"/>
    </cofactor>
</comment>
<dbReference type="PANTHER" id="PTHR30040:SF2">
    <property type="entry name" value="FAD:PROTEIN FMN TRANSFERASE"/>
    <property type="match status" value="1"/>
</dbReference>
<sequence>MAAPRGPEMTGGAAWTVWGLDASIAVTDSSLTGKASSLVRAVLADVDAACSRFRADSELARIQPDLSAGAQISPWLAVLVAGALDAARWSGGDVDPTLGNELDALGYDRDIAVVRLRPSGPDTPGAQPAPRGTGWSRVHLEDDVLTVPDGLRLDLGASAKAVAADHAAALVSAELGCGVLVCLGGDIATAGPAPEGGWQVLVQDLPDDPAQQVTVAAGYAMATSSTQKRRWQHAGRSVHHILDPRFGLPAEPVWRSVTVAEASCLRANASSTAGVVRGFAAVDWFQRSGVAARLVDQQGRVVTTGGWPREEFRGTMAQAGAQFLG</sequence>
<evidence type="ECO:0000256" key="4">
    <source>
        <dbReference type="ARBA" id="ARBA00022630"/>
    </source>
</evidence>
<protein>
    <recommendedName>
        <fullName evidence="3">FAD:protein FMN transferase</fullName>
        <ecNumber evidence="2">2.7.1.180</ecNumber>
    </recommendedName>
    <alternativeName>
        <fullName evidence="9">Flavin transferase</fullName>
    </alternativeName>
</protein>
<evidence type="ECO:0000313" key="11">
    <source>
        <dbReference type="EMBL" id="MBG0740176.1"/>
    </source>
</evidence>
<evidence type="ECO:0000256" key="8">
    <source>
        <dbReference type="ARBA" id="ARBA00022842"/>
    </source>
</evidence>
<evidence type="ECO:0000256" key="2">
    <source>
        <dbReference type="ARBA" id="ARBA00011955"/>
    </source>
</evidence>
<name>A0A931CSN6_9MICC</name>
<dbReference type="EC" id="2.7.1.180" evidence="2"/>
<dbReference type="Proteomes" id="UP000655366">
    <property type="component" value="Unassembled WGS sequence"/>
</dbReference>
<keyword evidence="8" id="KW-0460">Magnesium</keyword>
<evidence type="ECO:0000313" key="12">
    <source>
        <dbReference type="Proteomes" id="UP000655366"/>
    </source>
</evidence>
<keyword evidence="7" id="KW-0274">FAD</keyword>
<evidence type="ECO:0000256" key="10">
    <source>
        <dbReference type="ARBA" id="ARBA00048540"/>
    </source>
</evidence>
<reference evidence="11 12" key="1">
    <citation type="submission" date="2020-11" db="EMBL/GenBank/DDBJ databases">
        <title>Arthrobacter antarcticus sp. nov., isolated from Antarctic Soil.</title>
        <authorList>
            <person name="Li J."/>
        </authorList>
    </citation>
    <scope>NUCLEOTIDE SEQUENCE [LARGE SCALE GENOMIC DNA]</scope>
    <source>
        <strain evidence="11 12">Z1-20</strain>
    </source>
</reference>
<evidence type="ECO:0000256" key="5">
    <source>
        <dbReference type="ARBA" id="ARBA00022679"/>
    </source>
</evidence>
<dbReference type="SUPFAM" id="SSF143631">
    <property type="entry name" value="ApbE-like"/>
    <property type="match status" value="1"/>
</dbReference>
<dbReference type="PANTHER" id="PTHR30040">
    <property type="entry name" value="THIAMINE BIOSYNTHESIS LIPOPROTEIN APBE"/>
    <property type="match status" value="1"/>
</dbReference>
<evidence type="ECO:0000256" key="3">
    <source>
        <dbReference type="ARBA" id="ARBA00016337"/>
    </source>
</evidence>
<accession>A0A931CSN6</accession>
<keyword evidence="5 11" id="KW-0808">Transferase</keyword>
<dbReference type="InterPro" id="IPR024932">
    <property type="entry name" value="ApbE"/>
</dbReference>
<evidence type="ECO:0000256" key="1">
    <source>
        <dbReference type="ARBA" id="ARBA00001946"/>
    </source>
</evidence>
<evidence type="ECO:0000256" key="9">
    <source>
        <dbReference type="ARBA" id="ARBA00031306"/>
    </source>
</evidence>
<keyword evidence="4" id="KW-0285">Flavoprotein</keyword>
<keyword evidence="6" id="KW-0479">Metal-binding</keyword>
<evidence type="ECO:0000256" key="6">
    <source>
        <dbReference type="ARBA" id="ARBA00022723"/>
    </source>
</evidence>
<evidence type="ECO:0000256" key="7">
    <source>
        <dbReference type="ARBA" id="ARBA00022827"/>
    </source>
</evidence>